<gene>
    <name evidence="3" type="ORF">J437_LFUL014841</name>
</gene>
<keyword evidence="4" id="KW-1185">Reference proteome</keyword>
<dbReference type="AlphaFoldDB" id="A0A8K0KFS9"/>
<dbReference type="EMBL" id="KZ308803">
    <property type="protein sequence ID" value="KAG8234376.1"/>
    <property type="molecule type" value="Genomic_DNA"/>
</dbReference>
<dbReference type="Proteomes" id="UP000792457">
    <property type="component" value="Unassembled WGS sequence"/>
</dbReference>
<reference evidence="3" key="1">
    <citation type="submission" date="2013-04" db="EMBL/GenBank/DDBJ databases">
        <authorList>
            <person name="Qu J."/>
            <person name="Murali S.C."/>
            <person name="Bandaranaike D."/>
            <person name="Bellair M."/>
            <person name="Blankenburg K."/>
            <person name="Chao H."/>
            <person name="Dinh H."/>
            <person name="Doddapaneni H."/>
            <person name="Downs B."/>
            <person name="Dugan-Rocha S."/>
            <person name="Elkadiri S."/>
            <person name="Gnanaolivu R.D."/>
            <person name="Hernandez B."/>
            <person name="Javaid M."/>
            <person name="Jayaseelan J.C."/>
            <person name="Lee S."/>
            <person name="Li M."/>
            <person name="Ming W."/>
            <person name="Munidasa M."/>
            <person name="Muniz J."/>
            <person name="Nguyen L."/>
            <person name="Ongeri F."/>
            <person name="Osuji N."/>
            <person name="Pu L.-L."/>
            <person name="Puazo M."/>
            <person name="Qu C."/>
            <person name="Quiroz J."/>
            <person name="Raj R."/>
            <person name="Weissenberger G."/>
            <person name="Xin Y."/>
            <person name="Zou X."/>
            <person name="Han Y."/>
            <person name="Richards S."/>
            <person name="Worley K."/>
            <person name="Muzny D."/>
            <person name="Gibbs R."/>
        </authorList>
    </citation>
    <scope>NUCLEOTIDE SEQUENCE</scope>
    <source>
        <strain evidence="3">Sampled in the wild</strain>
    </source>
</reference>
<sequence>MRTLILVLFIVTVTIVKVLATATASPATYFGGPTSRCLCNCPNPGLGNDVCAREGGGPEEMFPSRCYLECYNCTHGRANDVYKGFQMRLSPKRVRTPMFKKILYFDGIETEIINI</sequence>
<feature type="chain" id="PRO_5035427660" description="Kazal-like domain-containing protein" evidence="1">
    <location>
        <begin position="21"/>
        <end position="115"/>
    </location>
</feature>
<reference evidence="3" key="2">
    <citation type="submission" date="2017-10" db="EMBL/GenBank/DDBJ databases">
        <title>Ladona fulva Genome sequencing and assembly.</title>
        <authorList>
            <person name="Murali S."/>
            <person name="Richards S."/>
            <person name="Bandaranaike D."/>
            <person name="Bellair M."/>
            <person name="Blankenburg K."/>
            <person name="Chao H."/>
            <person name="Dinh H."/>
            <person name="Doddapaneni H."/>
            <person name="Dugan-Rocha S."/>
            <person name="Elkadiri S."/>
            <person name="Gnanaolivu R."/>
            <person name="Hernandez B."/>
            <person name="Skinner E."/>
            <person name="Javaid M."/>
            <person name="Lee S."/>
            <person name="Li M."/>
            <person name="Ming W."/>
            <person name="Munidasa M."/>
            <person name="Muniz J."/>
            <person name="Nguyen L."/>
            <person name="Hughes D."/>
            <person name="Osuji N."/>
            <person name="Pu L.-L."/>
            <person name="Puazo M."/>
            <person name="Qu C."/>
            <person name="Quiroz J."/>
            <person name="Raj R."/>
            <person name="Weissenberger G."/>
            <person name="Xin Y."/>
            <person name="Zou X."/>
            <person name="Han Y."/>
            <person name="Worley K."/>
            <person name="Muzny D."/>
            <person name="Gibbs R."/>
        </authorList>
    </citation>
    <scope>NUCLEOTIDE SEQUENCE</scope>
    <source>
        <strain evidence="3">Sampled in the wild</strain>
    </source>
</reference>
<evidence type="ECO:0000259" key="2">
    <source>
        <dbReference type="Pfam" id="PF07648"/>
    </source>
</evidence>
<feature type="domain" description="Kazal-like" evidence="2">
    <location>
        <begin position="37"/>
        <end position="81"/>
    </location>
</feature>
<protein>
    <recommendedName>
        <fullName evidence="2">Kazal-like domain-containing protein</fullName>
    </recommendedName>
</protein>
<evidence type="ECO:0000313" key="3">
    <source>
        <dbReference type="EMBL" id="KAG8234376.1"/>
    </source>
</evidence>
<accession>A0A8K0KFS9</accession>
<evidence type="ECO:0000313" key="4">
    <source>
        <dbReference type="Proteomes" id="UP000792457"/>
    </source>
</evidence>
<proteinExistence type="predicted"/>
<evidence type="ECO:0000256" key="1">
    <source>
        <dbReference type="SAM" id="SignalP"/>
    </source>
</evidence>
<organism evidence="3 4">
    <name type="scientific">Ladona fulva</name>
    <name type="common">Scarce chaser dragonfly</name>
    <name type="synonym">Libellula fulva</name>
    <dbReference type="NCBI Taxonomy" id="123851"/>
    <lineage>
        <taxon>Eukaryota</taxon>
        <taxon>Metazoa</taxon>
        <taxon>Ecdysozoa</taxon>
        <taxon>Arthropoda</taxon>
        <taxon>Hexapoda</taxon>
        <taxon>Insecta</taxon>
        <taxon>Pterygota</taxon>
        <taxon>Palaeoptera</taxon>
        <taxon>Odonata</taxon>
        <taxon>Epiprocta</taxon>
        <taxon>Anisoptera</taxon>
        <taxon>Libelluloidea</taxon>
        <taxon>Libellulidae</taxon>
        <taxon>Ladona</taxon>
    </lineage>
</organism>
<comment type="caution">
    <text evidence="3">The sequence shown here is derived from an EMBL/GenBank/DDBJ whole genome shotgun (WGS) entry which is preliminary data.</text>
</comment>
<feature type="signal peptide" evidence="1">
    <location>
        <begin position="1"/>
        <end position="20"/>
    </location>
</feature>
<name>A0A8K0KFS9_LADFU</name>
<dbReference type="Pfam" id="PF07648">
    <property type="entry name" value="Kazal_2"/>
    <property type="match status" value="1"/>
</dbReference>
<dbReference type="InterPro" id="IPR002350">
    <property type="entry name" value="Kazal_dom"/>
</dbReference>
<keyword evidence="1" id="KW-0732">Signal</keyword>